<keyword evidence="6" id="KW-0645">Protease</keyword>
<dbReference type="UniPathway" id="UPA00219"/>
<dbReference type="PRINTS" id="PR00725">
    <property type="entry name" value="DADACBPTASE1"/>
</dbReference>
<dbReference type="SMART" id="SM00936">
    <property type="entry name" value="PBP5_C"/>
    <property type="match status" value="1"/>
</dbReference>
<comment type="caution">
    <text evidence="15">The sequence shown here is derived from an EMBL/GenBank/DDBJ whole genome shotgun (WGS) entry which is preliminary data.</text>
</comment>
<dbReference type="InterPro" id="IPR001967">
    <property type="entry name" value="Peptidase_S11_N"/>
</dbReference>
<dbReference type="Pfam" id="PF00768">
    <property type="entry name" value="Peptidase_S11"/>
    <property type="match status" value="1"/>
</dbReference>
<keyword evidence="10" id="KW-0573">Peptidoglycan synthesis</keyword>
<evidence type="ECO:0000256" key="2">
    <source>
        <dbReference type="ARBA" id="ARBA00004752"/>
    </source>
</evidence>
<dbReference type="Proteomes" id="UP000436911">
    <property type="component" value="Unassembled WGS sequence"/>
</dbReference>
<comment type="function">
    <text evidence="1">Removes C-terminal D-alanyl residues from sugar-peptide cell wall precursors.</text>
</comment>
<dbReference type="GO" id="GO:0006508">
    <property type="term" value="P:proteolysis"/>
    <property type="evidence" value="ECO:0007669"/>
    <property type="project" value="UniProtKB-KW"/>
</dbReference>
<dbReference type="GO" id="GO:0008360">
    <property type="term" value="P:regulation of cell shape"/>
    <property type="evidence" value="ECO:0007669"/>
    <property type="project" value="UniProtKB-KW"/>
</dbReference>
<evidence type="ECO:0000256" key="13">
    <source>
        <dbReference type="RuleBase" id="RU004016"/>
    </source>
</evidence>
<keyword evidence="8" id="KW-0378">Hydrolase</keyword>
<dbReference type="Gene3D" id="2.60.410.10">
    <property type="entry name" value="D-Ala-D-Ala carboxypeptidase, C-terminal domain"/>
    <property type="match status" value="1"/>
</dbReference>
<dbReference type="Gene3D" id="3.40.710.10">
    <property type="entry name" value="DD-peptidase/beta-lactamase superfamily"/>
    <property type="match status" value="1"/>
</dbReference>
<comment type="pathway">
    <text evidence="2">Cell wall biogenesis; peptidoglycan biosynthesis.</text>
</comment>
<evidence type="ECO:0000256" key="3">
    <source>
        <dbReference type="ARBA" id="ARBA00007164"/>
    </source>
</evidence>
<evidence type="ECO:0000256" key="5">
    <source>
        <dbReference type="ARBA" id="ARBA00022645"/>
    </source>
</evidence>
<protein>
    <recommendedName>
        <fullName evidence="4">serine-type D-Ala-D-Ala carboxypeptidase</fullName>
        <ecNumber evidence="4">3.4.16.4</ecNumber>
    </recommendedName>
</protein>
<dbReference type="EC" id="3.4.16.4" evidence="4"/>
<evidence type="ECO:0000259" key="14">
    <source>
        <dbReference type="SMART" id="SM00936"/>
    </source>
</evidence>
<dbReference type="GO" id="GO:0071555">
    <property type="term" value="P:cell wall organization"/>
    <property type="evidence" value="ECO:0007669"/>
    <property type="project" value="UniProtKB-KW"/>
</dbReference>
<dbReference type="InterPro" id="IPR012338">
    <property type="entry name" value="Beta-lactam/transpept-like"/>
</dbReference>
<reference evidence="15 16" key="1">
    <citation type="submission" date="2018-08" db="EMBL/GenBank/DDBJ databases">
        <title>Genome sequencing of Agrobacterium vitis strain ICMP 10754.</title>
        <authorList>
            <person name="Visnovsky S.B."/>
            <person name="Pitman A.R."/>
        </authorList>
    </citation>
    <scope>NUCLEOTIDE SEQUENCE [LARGE SCALE GENOMIC DNA]</scope>
    <source>
        <strain evidence="15 16">ICMP 10754</strain>
    </source>
</reference>
<dbReference type="InterPro" id="IPR018044">
    <property type="entry name" value="Peptidase_S11"/>
</dbReference>
<sequence>MHIGLPVTKRFWAYAGSYDRKMLVLLAALFYGVSLQTGAFAQGAAADAATPAVYATEAKQVLLIEAETGSVLFEKNSDQPFTSASLSKMMVAEVVLDALKSGRLTLSQEFPVSEFAWRTGGAPSRTATMFAAVRSRVPVEALLKGVMVQMANDACLILAEGMAGSEQGFVKLMNERAAALGLKDSHFANATGLPDPGNKVSLRDMITLAQALKSNYPDFYALYAQPDFEWNKIFQRNRNPLLGQSPGVDGLAVGFAEGEGYSIVASAQQNGVRLYLGLAGSESDKTRQEDAAKALAWGFSAFEKRRLFEAGQVIGEASVYGGEPAQVPLVSPQPVDVYLPVGASDKLEAKVIYPWPLRPGVTQGQQVGHLKVMLGDKLLRDMPLQAASPSTLGSLVKRTRDALVELLFSWV</sequence>
<accession>A0A368NU86</accession>
<proteinExistence type="inferred from homology"/>
<dbReference type="PANTHER" id="PTHR21581:SF6">
    <property type="entry name" value="TRAFFICKING PROTEIN PARTICLE COMPLEX SUBUNIT 12"/>
    <property type="match status" value="1"/>
</dbReference>
<evidence type="ECO:0000256" key="6">
    <source>
        <dbReference type="ARBA" id="ARBA00022670"/>
    </source>
</evidence>
<organism evidence="15 16">
    <name type="scientific">Agrobacterium vitis</name>
    <name type="common">Rhizobium vitis</name>
    <dbReference type="NCBI Taxonomy" id="373"/>
    <lineage>
        <taxon>Bacteria</taxon>
        <taxon>Pseudomonadati</taxon>
        <taxon>Pseudomonadota</taxon>
        <taxon>Alphaproteobacteria</taxon>
        <taxon>Hyphomicrobiales</taxon>
        <taxon>Rhizobiaceae</taxon>
        <taxon>Rhizobium/Agrobacterium group</taxon>
        <taxon>Agrobacterium</taxon>
    </lineage>
</organism>
<dbReference type="GO" id="GO:0009252">
    <property type="term" value="P:peptidoglycan biosynthetic process"/>
    <property type="evidence" value="ECO:0007669"/>
    <property type="project" value="UniProtKB-UniPathway"/>
</dbReference>
<dbReference type="SUPFAM" id="SSF56601">
    <property type="entry name" value="beta-lactamase/transpeptidase-like"/>
    <property type="match status" value="1"/>
</dbReference>
<evidence type="ECO:0000256" key="1">
    <source>
        <dbReference type="ARBA" id="ARBA00003217"/>
    </source>
</evidence>
<dbReference type="PANTHER" id="PTHR21581">
    <property type="entry name" value="D-ALANYL-D-ALANINE CARBOXYPEPTIDASE"/>
    <property type="match status" value="1"/>
</dbReference>
<evidence type="ECO:0000256" key="11">
    <source>
        <dbReference type="ARBA" id="ARBA00023316"/>
    </source>
</evidence>
<evidence type="ECO:0000256" key="9">
    <source>
        <dbReference type="ARBA" id="ARBA00022960"/>
    </source>
</evidence>
<dbReference type="InterPro" id="IPR037167">
    <property type="entry name" value="Peptidase_S11_C_sf"/>
</dbReference>
<feature type="domain" description="Peptidase S11 D-Ala-D-Ala carboxypeptidase A C-terminal" evidence="14">
    <location>
        <begin position="302"/>
        <end position="392"/>
    </location>
</feature>
<evidence type="ECO:0000256" key="10">
    <source>
        <dbReference type="ARBA" id="ARBA00022984"/>
    </source>
</evidence>
<comment type="similarity">
    <text evidence="3 13">Belongs to the peptidase S11 family.</text>
</comment>
<evidence type="ECO:0000256" key="12">
    <source>
        <dbReference type="ARBA" id="ARBA00034000"/>
    </source>
</evidence>
<name>A0A368NU86_AGRVI</name>
<evidence type="ECO:0000256" key="7">
    <source>
        <dbReference type="ARBA" id="ARBA00022729"/>
    </source>
</evidence>
<evidence type="ECO:0000256" key="8">
    <source>
        <dbReference type="ARBA" id="ARBA00022801"/>
    </source>
</evidence>
<keyword evidence="11" id="KW-0961">Cell wall biogenesis/degradation</keyword>
<comment type="catalytic activity">
    <reaction evidence="12">
        <text>Preferential cleavage: (Ac)2-L-Lys-D-Ala-|-D-Ala. Also transpeptidation of peptidyl-alanyl moieties that are N-acyl substituents of D-alanine.</text>
        <dbReference type="EC" id="3.4.16.4"/>
    </reaction>
</comment>
<dbReference type="EMBL" id="QUSG01000009">
    <property type="protein sequence ID" value="KAA3525811.1"/>
    <property type="molecule type" value="Genomic_DNA"/>
</dbReference>
<keyword evidence="9" id="KW-0133">Cell shape</keyword>
<dbReference type="InterPro" id="IPR012907">
    <property type="entry name" value="Peptidase_S11_C"/>
</dbReference>
<keyword evidence="7" id="KW-0732">Signal</keyword>
<dbReference type="InterPro" id="IPR015956">
    <property type="entry name" value="Peniciliin-bd_prot_C_sf"/>
</dbReference>
<evidence type="ECO:0000313" key="16">
    <source>
        <dbReference type="Proteomes" id="UP000436911"/>
    </source>
</evidence>
<dbReference type="GO" id="GO:0009002">
    <property type="term" value="F:serine-type D-Ala-D-Ala carboxypeptidase activity"/>
    <property type="evidence" value="ECO:0007669"/>
    <property type="project" value="UniProtKB-EC"/>
</dbReference>
<dbReference type="SUPFAM" id="SSF69189">
    <property type="entry name" value="Penicillin-binding protein associated domain"/>
    <property type="match status" value="1"/>
</dbReference>
<evidence type="ECO:0000256" key="4">
    <source>
        <dbReference type="ARBA" id="ARBA00012448"/>
    </source>
</evidence>
<evidence type="ECO:0000313" key="15">
    <source>
        <dbReference type="EMBL" id="KAA3525811.1"/>
    </source>
</evidence>
<keyword evidence="5 15" id="KW-0121">Carboxypeptidase</keyword>
<dbReference type="Pfam" id="PF07943">
    <property type="entry name" value="PBP5_C"/>
    <property type="match status" value="1"/>
</dbReference>
<dbReference type="OrthoDB" id="9795979at2"/>
<dbReference type="AlphaFoldDB" id="A0A368NU86"/>
<gene>
    <name evidence="15" type="ORF">DXT89_17290</name>
</gene>